<name>A0A948TIQ7_9GAMM</name>
<keyword evidence="9" id="KW-0289">Folate biosynthesis</keyword>
<evidence type="ECO:0000256" key="1">
    <source>
        <dbReference type="ARBA" id="ARBA00005051"/>
    </source>
</evidence>
<evidence type="ECO:0000256" key="6">
    <source>
        <dbReference type="ARBA" id="ARBA00022741"/>
    </source>
</evidence>
<dbReference type="PROSITE" id="PS00794">
    <property type="entry name" value="HPPK"/>
    <property type="match status" value="1"/>
</dbReference>
<comment type="caution">
    <text evidence="14">The sequence shown here is derived from an EMBL/GenBank/DDBJ whole genome shotgun (WGS) entry which is preliminary data.</text>
</comment>
<dbReference type="GO" id="GO:0005524">
    <property type="term" value="F:ATP binding"/>
    <property type="evidence" value="ECO:0007669"/>
    <property type="project" value="UniProtKB-KW"/>
</dbReference>
<keyword evidence="7" id="KW-0418">Kinase</keyword>
<dbReference type="EMBL" id="JAHLFE010000222">
    <property type="protein sequence ID" value="MBU3845328.1"/>
    <property type="molecule type" value="Genomic_DNA"/>
</dbReference>
<keyword evidence="6" id="KW-0547">Nucleotide-binding</keyword>
<evidence type="ECO:0000259" key="13">
    <source>
        <dbReference type="PROSITE" id="PS00794"/>
    </source>
</evidence>
<dbReference type="AlphaFoldDB" id="A0A948TIQ7"/>
<evidence type="ECO:0000256" key="3">
    <source>
        <dbReference type="ARBA" id="ARBA00013253"/>
    </source>
</evidence>
<dbReference type="CDD" id="cd00483">
    <property type="entry name" value="HPPK"/>
    <property type="match status" value="1"/>
</dbReference>
<comment type="function">
    <text evidence="10">Catalyzes the transfer of pyrophosphate from adenosine triphosphate (ATP) to 6-hydroxymethyl-7,8-dihydropterin, an enzymatic step in folate biosynthesis pathway.</text>
</comment>
<sequence length="176" mass="18537">MQVIIALGANLGQPQETLRAAASDIAALNGISVLAASSLYCTTPVGYAAQDDFINAVMAVASSLEPLELLKQLTALEQKYKRVRTIKNGPRTLDLDVITCGDILSADPVLTLPHPRAQERAFVLVPLAEIAPDLIFPDTKRSVQSLVAGLSAEDIAGVRLLNAKLLAPADVAPTLS</sequence>
<dbReference type="PANTHER" id="PTHR43071">
    <property type="entry name" value="2-AMINO-4-HYDROXY-6-HYDROXYMETHYLDIHYDROPTERIDINE PYROPHOSPHOKINASE"/>
    <property type="match status" value="1"/>
</dbReference>
<evidence type="ECO:0000256" key="2">
    <source>
        <dbReference type="ARBA" id="ARBA00005810"/>
    </source>
</evidence>
<evidence type="ECO:0000313" key="14">
    <source>
        <dbReference type="EMBL" id="MBU3845328.1"/>
    </source>
</evidence>
<keyword evidence="5 14" id="KW-0808">Transferase</keyword>
<evidence type="ECO:0000256" key="8">
    <source>
        <dbReference type="ARBA" id="ARBA00022840"/>
    </source>
</evidence>
<dbReference type="EC" id="2.7.6.3" evidence="3"/>
<accession>A0A948TIQ7</accession>
<evidence type="ECO:0000313" key="15">
    <source>
        <dbReference type="Proteomes" id="UP000733611"/>
    </source>
</evidence>
<dbReference type="InterPro" id="IPR000550">
    <property type="entry name" value="Hppk"/>
</dbReference>
<evidence type="ECO:0000256" key="9">
    <source>
        <dbReference type="ARBA" id="ARBA00022909"/>
    </source>
</evidence>
<dbReference type="GO" id="GO:0016301">
    <property type="term" value="F:kinase activity"/>
    <property type="evidence" value="ECO:0007669"/>
    <property type="project" value="UniProtKB-KW"/>
</dbReference>
<evidence type="ECO:0000256" key="7">
    <source>
        <dbReference type="ARBA" id="ARBA00022777"/>
    </source>
</evidence>
<feature type="domain" description="7,8-dihydro-6-hydroxymethylpterin-pyrophosphokinase" evidence="13">
    <location>
        <begin position="87"/>
        <end position="98"/>
    </location>
</feature>
<evidence type="ECO:0000256" key="10">
    <source>
        <dbReference type="ARBA" id="ARBA00029409"/>
    </source>
</evidence>
<dbReference type="GO" id="GO:0046656">
    <property type="term" value="P:folic acid biosynthetic process"/>
    <property type="evidence" value="ECO:0007669"/>
    <property type="project" value="UniProtKB-KW"/>
</dbReference>
<dbReference type="Proteomes" id="UP000733611">
    <property type="component" value="Unassembled WGS sequence"/>
</dbReference>
<protein>
    <recommendedName>
        <fullName evidence="4">2-amino-4-hydroxy-6-hydroxymethyldihydropteridine pyrophosphokinase</fullName>
        <ecNumber evidence="3">2.7.6.3</ecNumber>
    </recommendedName>
    <alternativeName>
        <fullName evidence="11">6-hydroxymethyl-7,8-dihydropterin pyrophosphokinase</fullName>
    </alternativeName>
    <alternativeName>
        <fullName evidence="12">7,8-dihydro-6-hydroxymethylpterin-pyrophosphokinase</fullName>
    </alternativeName>
</protein>
<dbReference type="PANTHER" id="PTHR43071:SF1">
    <property type="entry name" value="2-AMINO-4-HYDROXY-6-HYDROXYMETHYLDIHYDROPTERIDINE PYROPHOSPHOKINASE"/>
    <property type="match status" value="1"/>
</dbReference>
<reference evidence="14" key="2">
    <citation type="submission" date="2021-04" db="EMBL/GenBank/DDBJ databases">
        <authorList>
            <person name="Gilroy R."/>
        </authorList>
    </citation>
    <scope>NUCLEOTIDE SEQUENCE</scope>
    <source>
        <strain evidence="14">378</strain>
    </source>
</reference>
<dbReference type="GO" id="GO:0003848">
    <property type="term" value="F:2-amino-4-hydroxy-6-hydroxymethyldihydropteridine diphosphokinase activity"/>
    <property type="evidence" value="ECO:0007669"/>
    <property type="project" value="UniProtKB-EC"/>
</dbReference>
<dbReference type="NCBIfam" id="TIGR01498">
    <property type="entry name" value="folK"/>
    <property type="match status" value="1"/>
</dbReference>
<evidence type="ECO:0000256" key="12">
    <source>
        <dbReference type="ARBA" id="ARBA00033413"/>
    </source>
</evidence>
<dbReference type="Pfam" id="PF01288">
    <property type="entry name" value="HPPK"/>
    <property type="match status" value="1"/>
</dbReference>
<comment type="similarity">
    <text evidence="2">Belongs to the HPPK family.</text>
</comment>
<dbReference type="SUPFAM" id="SSF55083">
    <property type="entry name" value="6-hydroxymethyl-7,8-dihydropterin pyrophosphokinase, HPPK"/>
    <property type="match status" value="1"/>
</dbReference>
<evidence type="ECO:0000256" key="11">
    <source>
        <dbReference type="ARBA" id="ARBA00029766"/>
    </source>
</evidence>
<comment type="pathway">
    <text evidence="1">Cofactor biosynthesis; tetrahydrofolate biosynthesis; 2-amino-4-hydroxy-6-hydroxymethyl-7,8-dihydropteridine diphosphate from 7,8-dihydroneopterin triphosphate: step 4/4.</text>
</comment>
<gene>
    <name evidence="14" type="primary">folK</name>
    <name evidence="14" type="ORF">H9847_10790</name>
</gene>
<keyword evidence="8" id="KW-0067">ATP-binding</keyword>
<reference evidence="14" key="1">
    <citation type="journal article" date="2021" name="PeerJ">
        <title>Extensive microbial diversity within the chicken gut microbiome revealed by metagenomics and culture.</title>
        <authorList>
            <person name="Gilroy R."/>
            <person name="Ravi A."/>
            <person name="Getino M."/>
            <person name="Pursley I."/>
            <person name="Horton D.L."/>
            <person name="Alikhan N.F."/>
            <person name="Baker D."/>
            <person name="Gharbi K."/>
            <person name="Hall N."/>
            <person name="Watson M."/>
            <person name="Adriaenssens E.M."/>
            <person name="Foster-Nyarko E."/>
            <person name="Jarju S."/>
            <person name="Secka A."/>
            <person name="Antonio M."/>
            <person name="Oren A."/>
            <person name="Chaudhuri R.R."/>
            <person name="La Ragione R."/>
            <person name="Hildebrand F."/>
            <person name="Pallen M.J."/>
        </authorList>
    </citation>
    <scope>NUCLEOTIDE SEQUENCE</scope>
    <source>
        <strain evidence="14">378</strain>
    </source>
</reference>
<evidence type="ECO:0000256" key="5">
    <source>
        <dbReference type="ARBA" id="ARBA00022679"/>
    </source>
</evidence>
<evidence type="ECO:0000256" key="4">
    <source>
        <dbReference type="ARBA" id="ARBA00016218"/>
    </source>
</evidence>
<dbReference type="InterPro" id="IPR035907">
    <property type="entry name" value="Hppk_sf"/>
</dbReference>
<proteinExistence type="inferred from homology"/>
<dbReference type="Gene3D" id="3.30.70.560">
    <property type="entry name" value="7,8-Dihydro-6-hydroxymethylpterin-pyrophosphokinase HPPK"/>
    <property type="match status" value="1"/>
</dbReference>
<organism evidence="14 15">
    <name type="scientific">Candidatus Anaerobiospirillum pullicola</name>
    <dbReference type="NCBI Taxonomy" id="2838451"/>
    <lineage>
        <taxon>Bacteria</taxon>
        <taxon>Pseudomonadati</taxon>
        <taxon>Pseudomonadota</taxon>
        <taxon>Gammaproteobacteria</taxon>
        <taxon>Aeromonadales</taxon>
        <taxon>Succinivibrionaceae</taxon>
        <taxon>Anaerobiospirillum</taxon>
    </lineage>
</organism>